<dbReference type="PROSITE" id="PS51698">
    <property type="entry name" value="U_BOX"/>
    <property type="match status" value="1"/>
</dbReference>
<evidence type="ECO:0000313" key="8">
    <source>
        <dbReference type="Proteomes" id="UP000236333"/>
    </source>
</evidence>
<protein>
    <recommendedName>
        <fullName evidence="2">RING-type E3 ubiquitin transferase</fullName>
        <ecNumber evidence="2">2.3.2.27</ecNumber>
    </recommendedName>
</protein>
<evidence type="ECO:0000259" key="6">
    <source>
        <dbReference type="PROSITE" id="PS51698"/>
    </source>
</evidence>
<dbReference type="UniPathway" id="UPA00143"/>
<dbReference type="EMBL" id="PGGS01003262">
    <property type="protein sequence ID" value="PNG99328.1"/>
    <property type="molecule type" value="Genomic_DNA"/>
</dbReference>
<dbReference type="GO" id="GO:0000209">
    <property type="term" value="P:protein polyubiquitination"/>
    <property type="evidence" value="ECO:0007669"/>
    <property type="project" value="TreeGrafter"/>
</dbReference>
<evidence type="ECO:0000256" key="2">
    <source>
        <dbReference type="ARBA" id="ARBA00012483"/>
    </source>
</evidence>
<dbReference type="SUPFAM" id="SSF57850">
    <property type="entry name" value="RING/U-box"/>
    <property type="match status" value="1"/>
</dbReference>
<dbReference type="PANTHER" id="PTHR46803">
    <property type="entry name" value="E3 UBIQUITIN-PROTEIN LIGASE CHIP"/>
    <property type="match status" value="1"/>
</dbReference>
<gene>
    <name evidence="7" type="ORF">TSOC_014898</name>
</gene>
<sequence length="128" mass="15121">LKNFNAEDRKRWEVINTHKVINIFPEDYWKRLFARCIDIIFRARSAEAIDFVPVEYMCPITLDWFHDPVVAASGVSYSRDAINEHLESNKIDPVTRVDLTDTPLYANITLRRAVEHYRLHFGRFRVLA</sequence>
<dbReference type="InterPro" id="IPR013083">
    <property type="entry name" value="Znf_RING/FYVE/PHD"/>
</dbReference>
<dbReference type="OrthoDB" id="194358at2759"/>
<dbReference type="PANTHER" id="PTHR46803:SF2">
    <property type="entry name" value="E3 UBIQUITIN-PROTEIN LIGASE CHIP"/>
    <property type="match status" value="1"/>
</dbReference>
<organism evidence="7 8">
    <name type="scientific">Tetrabaena socialis</name>
    <dbReference type="NCBI Taxonomy" id="47790"/>
    <lineage>
        <taxon>Eukaryota</taxon>
        <taxon>Viridiplantae</taxon>
        <taxon>Chlorophyta</taxon>
        <taxon>core chlorophytes</taxon>
        <taxon>Chlorophyceae</taxon>
        <taxon>CS clade</taxon>
        <taxon>Chlamydomonadales</taxon>
        <taxon>Tetrabaenaceae</taxon>
        <taxon>Tetrabaena</taxon>
    </lineage>
</organism>
<proteinExistence type="predicted"/>
<dbReference type="GO" id="GO:0045862">
    <property type="term" value="P:positive regulation of proteolysis"/>
    <property type="evidence" value="ECO:0007669"/>
    <property type="project" value="TreeGrafter"/>
</dbReference>
<keyword evidence="5" id="KW-0833">Ubl conjugation pathway</keyword>
<evidence type="ECO:0000256" key="1">
    <source>
        <dbReference type="ARBA" id="ARBA00000900"/>
    </source>
</evidence>
<dbReference type="Gene3D" id="3.30.40.10">
    <property type="entry name" value="Zinc/RING finger domain, C3HC4 (zinc finger)"/>
    <property type="match status" value="1"/>
</dbReference>
<reference evidence="7 8" key="1">
    <citation type="journal article" date="2017" name="Mol. Biol. Evol.">
        <title>The 4-celled Tetrabaena socialis nuclear genome reveals the essential components for genetic control of cell number at the origin of multicellularity in the volvocine lineage.</title>
        <authorList>
            <person name="Featherston J."/>
            <person name="Arakaki Y."/>
            <person name="Hanschen E.R."/>
            <person name="Ferris P.J."/>
            <person name="Michod R.E."/>
            <person name="Olson B.J.S.C."/>
            <person name="Nozaki H."/>
            <person name="Durand P.M."/>
        </authorList>
    </citation>
    <scope>NUCLEOTIDE SEQUENCE [LARGE SCALE GENOMIC DNA]</scope>
    <source>
        <strain evidence="7 8">NIES-571</strain>
    </source>
</reference>
<dbReference type="SMART" id="SM00504">
    <property type="entry name" value="Ubox"/>
    <property type="match status" value="1"/>
</dbReference>
<name>A0A2J7ZGD7_9CHLO</name>
<evidence type="ECO:0000256" key="4">
    <source>
        <dbReference type="ARBA" id="ARBA00022737"/>
    </source>
</evidence>
<dbReference type="GO" id="GO:0005737">
    <property type="term" value="C:cytoplasm"/>
    <property type="evidence" value="ECO:0007669"/>
    <property type="project" value="TreeGrafter"/>
</dbReference>
<dbReference type="InterPro" id="IPR003613">
    <property type="entry name" value="Ubox_domain"/>
</dbReference>
<dbReference type="GO" id="GO:0051087">
    <property type="term" value="F:protein-folding chaperone binding"/>
    <property type="evidence" value="ECO:0007669"/>
    <property type="project" value="TreeGrafter"/>
</dbReference>
<dbReference type="GO" id="GO:0006515">
    <property type="term" value="P:protein quality control for misfolded or incompletely synthesized proteins"/>
    <property type="evidence" value="ECO:0007669"/>
    <property type="project" value="TreeGrafter"/>
</dbReference>
<keyword evidence="3" id="KW-0808">Transferase</keyword>
<comment type="catalytic activity">
    <reaction evidence="1">
        <text>S-ubiquitinyl-[E2 ubiquitin-conjugating enzyme]-L-cysteine + [acceptor protein]-L-lysine = [E2 ubiquitin-conjugating enzyme]-L-cysteine + N(6)-ubiquitinyl-[acceptor protein]-L-lysine.</text>
        <dbReference type="EC" id="2.3.2.27"/>
    </reaction>
</comment>
<keyword evidence="4" id="KW-0677">Repeat</keyword>
<keyword evidence="8" id="KW-1185">Reference proteome</keyword>
<comment type="caution">
    <text evidence="7">The sequence shown here is derived from an EMBL/GenBank/DDBJ whole genome shotgun (WGS) entry which is preliminary data.</text>
</comment>
<feature type="non-terminal residue" evidence="7">
    <location>
        <position position="1"/>
    </location>
</feature>
<evidence type="ECO:0000313" key="7">
    <source>
        <dbReference type="EMBL" id="PNG99328.1"/>
    </source>
</evidence>
<dbReference type="GO" id="GO:0071218">
    <property type="term" value="P:cellular response to misfolded protein"/>
    <property type="evidence" value="ECO:0007669"/>
    <property type="project" value="TreeGrafter"/>
</dbReference>
<evidence type="ECO:0000256" key="3">
    <source>
        <dbReference type="ARBA" id="ARBA00022679"/>
    </source>
</evidence>
<dbReference type="GO" id="GO:0043161">
    <property type="term" value="P:proteasome-mediated ubiquitin-dependent protein catabolic process"/>
    <property type="evidence" value="ECO:0007669"/>
    <property type="project" value="TreeGrafter"/>
</dbReference>
<dbReference type="EC" id="2.3.2.27" evidence="2"/>
<feature type="domain" description="U-box" evidence="6">
    <location>
        <begin position="51"/>
        <end position="124"/>
    </location>
</feature>
<accession>A0A2J7ZGD7</accession>
<dbReference type="Pfam" id="PF04564">
    <property type="entry name" value="U-box"/>
    <property type="match status" value="1"/>
</dbReference>
<dbReference type="AlphaFoldDB" id="A0A2J7ZGD7"/>
<dbReference type="GO" id="GO:0061630">
    <property type="term" value="F:ubiquitin protein ligase activity"/>
    <property type="evidence" value="ECO:0007669"/>
    <property type="project" value="UniProtKB-EC"/>
</dbReference>
<dbReference type="Proteomes" id="UP000236333">
    <property type="component" value="Unassembled WGS sequence"/>
</dbReference>
<evidence type="ECO:0000256" key="5">
    <source>
        <dbReference type="ARBA" id="ARBA00022786"/>
    </source>
</evidence>